<dbReference type="SMART" id="SM00089">
    <property type="entry name" value="PKD"/>
    <property type="match status" value="4"/>
</dbReference>
<dbReference type="Gene3D" id="2.130.10.10">
    <property type="entry name" value="YVTN repeat-like/Quinoprotein amine dehydrogenase"/>
    <property type="match status" value="1"/>
</dbReference>
<dbReference type="CDD" id="cd00146">
    <property type="entry name" value="PKD"/>
    <property type="match status" value="1"/>
</dbReference>
<name>A0A848LPU3_9BACT</name>
<dbReference type="EMBL" id="JABBJJ010000205">
    <property type="protein sequence ID" value="NMO19776.1"/>
    <property type="molecule type" value="Genomic_DNA"/>
</dbReference>
<feature type="non-terminal residue" evidence="3">
    <location>
        <position position="1"/>
    </location>
</feature>
<evidence type="ECO:0000259" key="2">
    <source>
        <dbReference type="PROSITE" id="PS50835"/>
    </source>
</evidence>
<dbReference type="InterPro" id="IPR000601">
    <property type="entry name" value="PKD_dom"/>
</dbReference>
<protein>
    <submittedName>
        <fullName evidence="3">PKD domain-containing protein</fullName>
    </submittedName>
</protein>
<comment type="caution">
    <text evidence="3">The sequence shown here is derived from an EMBL/GenBank/DDBJ whole genome shotgun (WGS) entry which is preliminary data.</text>
</comment>
<proteinExistence type="predicted"/>
<dbReference type="Proteomes" id="UP000518300">
    <property type="component" value="Unassembled WGS sequence"/>
</dbReference>
<dbReference type="InterPro" id="IPR007110">
    <property type="entry name" value="Ig-like_dom"/>
</dbReference>
<evidence type="ECO:0000259" key="1">
    <source>
        <dbReference type="PROSITE" id="PS50093"/>
    </source>
</evidence>
<keyword evidence="4" id="KW-1185">Reference proteome</keyword>
<organism evidence="3 4">
    <name type="scientific">Pyxidicoccus fallax</name>
    <dbReference type="NCBI Taxonomy" id="394095"/>
    <lineage>
        <taxon>Bacteria</taxon>
        <taxon>Pseudomonadati</taxon>
        <taxon>Myxococcota</taxon>
        <taxon>Myxococcia</taxon>
        <taxon>Myxococcales</taxon>
        <taxon>Cystobacterineae</taxon>
        <taxon>Myxococcaceae</taxon>
        <taxon>Pyxidicoccus</taxon>
    </lineage>
</organism>
<dbReference type="InterPro" id="IPR013783">
    <property type="entry name" value="Ig-like_fold"/>
</dbReference>
<dbReference type="AlphaFoldDB" id="A0A848LPU3"/>
<dbReference type="PROSITE" id="PS50835">
    <property type="entry name" value="IG_LIKE"/>
    <property type="match status" value="1"/>
</dbReference>
<dbReference type="PROSITE" id="PS50093">
    <property type="entry name" value="PKD"/>
    <property type="match status" value="1"/>
</dbReference>
<dbReference type="InterPro" id="IPR035986">
    <property type="entry name" value="PKD_dom_sf"/>
</dbReference>
<evidence type="ECO:0000313" key="3">
    <source>
        <dbReference type="EMBL" id="NMO19776.1"/>
    </source>
</evidence>
<evidence type="ECO:0000313" key="4">
    <source>
        <dbReference type="Proteomes" id="UP000518300"/>
    </source>
</evidence>
<dbReference type="InterPro" id="IPR015943">
    <property type="entry name" value="WD40/YVTN_repeat-like_dom_sf"/>
</dbReference>
<feature type="domain" description="Ig-like" evidence="2">
    <location>
        <begin position="105"/>
        <end position="189"/>
    </location>
</feature>
<reference evidence="3 4" key="1">
    <citation type="submission" date="2020-04" db="EMBL/GenBank/DDBJ databases">
        <title>Draft genome of Pyxidicoccus fallax type strain.</title>
        <authorList>
            <person name="Whitworth D.E."/>
        </authorList>
    </citation>
    <scope>NUCLEOTIDE SEQUENCE [LARGE SCALE GENOMIC DNA]</scope>
    <source>
        <strain evidence="3 4">DSM 14698</strain>
    </source>
</reference>
<dbReference type="Gene3D" id="2.60.40.10">
    <property type="entry name" value="Immunoglobulins"/>
    <property type="match status" value="2"/>
</dbReference>
<dbReference type="Pfam" id="PF00801">
    <property type="entry name" value="PKD"/>
    <property type="match status" value="1"/>
</dbReference>
<feature type="domain" description="PKD" evidence="1">
    <location>
        <begin position="245"/>
        <end position="293"/>
    </location>
</feature>
<accession>A0A848LPU3</accession>
<dbReference type="InterPro" id="IPR022409">
    <property type="entry name" value="PKD/Chitinase_dom"/>
</dbReference>
<gene>
    <name evidence="3" type="ORF">HG543_33605</name>
</gene>
<dbReference type="SUPFAM" id="SSF49299">
    <property type="entry name" value="PKD domain"/>
    <property type="match status" value="2"/>
</dbReference>
<dbReference type="RefSeq" id="WP_169349017.1">
    <property type="nucleotide sequence ID" value="NZ_JABBJJ010000205.1"/>
</dbReference>
<sequence>IGQRLVGSEMCIRHRSILRPQAPAAPRVGEPVELEATVEDAEDGAALAERVLWVSSLEGQLARGARTSATFHAAGEQTLTATVMDSGGQVTSTSLRLNVLARGAPVTTVLRPSPGSTFNLGELLDLECRAVTVDGVRLTGGAVHWTSALTGPLPPGEVARAALRVAGADTLTCTATDPETGDSASASVAVTVRGTLAPAVLITRPEQEVVYVKSGEPAPFASTLLLRATARDFNTDGGAGNLDGAIQWTLEPGGVALGTGPSVTYTFTTPGEYTVTARAVDGLGHAATDSVRVRLVTNLPPWCEIEAPLDGARLLKGTASVMRGRCVDPETGRTLAPTWTTSASPTPLGTGETVEGLLTVAGAQVLSACAVDPEDETLRGCATRQVRAIVNSAPTGCAILAPRAAAVVNAGRPLALEGSAVDAEDPRGDLRFTWTSSRDGAMASGASATCTRLTTEGAHVVTLTVTDPWGQACTATVSVTVNGAPEVRVEGVRQEGTNCLETPCREGRAVSITGFARDLGTPGNPMELDWMDSLTGPLEPDMGGGPVVTLVAPEVGRHTVVLRAVDRDGAVSRAAASFTVVPAGRSRLVETVSGDTPAVAVAWAGDSLRYVDGESASVFSASPPSGTLAVSAPAVALFTLPGSEDEVLFVGTDGGGVHRCANGACTGFSGGPLAISEDEVTSLAALRSPDLLLLGTRRGLVLTRASNPALGGRSNTVVGRRVLEGREVRQVVISPVSTSTQVKAWAATSDGLAELTVRVEGAFEPALASVSVVLHVPPEVPDEDVQSVAVGPEGQVFAGTRKGFSALGQPGPMLRDAPWRLPDEEVRTLLFERQSTGTGTRDVLWAGTKGGLVRYDVAADIVTLFSEPEGLPATAVHALLAAPDGGRYIGTGRGVARYAGP</sequence>